<evidence type="ECO:0000259" key="11">
    <source>
        <dbReference type="Pfam" id="PF13954"/>
    </source>
</evidence>
<dbReference type="Pfam" id="PF00577">
    <property type="entry name" value="Usher"/>
    <property type="match status" value="1"/>
</dbReference>
<proteinExistence type="inferred from homology"/>
<accession>A0A564NUK9</accession>
<keyword evidence="8 9" id="KW-0998">Cell outer membrane</keyword>
<organism evidence="12 13">
    <name type="scientific">Klebsiella spallanzanii</name>
    <dbReference type="NCBI Taxonomy" id="2587528"/>
    <lineage>
        <taxon>Bacteria</taxon>
        <taxon>Pseudomonadati</taxon>
        <taxon>Pseudomonadota</taxon>
        <taxon>Gammaproteobacteria</taxon>
        <taxon>Enterobacterales</taxon>
        <taxon>Enterobacteriaceae</taxon>
        <taxon>Klebsiella/Raoultella group</taxon>
        <taxon>Klebsiella</taxon>
    </lineage>
</organism>
<keyword evidence="6" id="KW-0732">Signal</keyword>
<dbReference type="InterPro" id="IPR043142">
    <property type="entry name" value="PapC-like_C_sf"/>
</dbReference>
<keyword evidence="5 9" id="KW-0812">Transmembrane</keyword>
<evidence type="ECO:0000313" key="13">
    <source>
        <dbReference type="Proteomes" id="UP000318370"/>
    </source>
</evidence>
<evidence type="ECO:0000256" key="5">
    <source>
        <dbReference type="ARBA" id="ARBA00022692"/>
    </source>
</evidence>
<reference evidence="12 13" key="1">
    <citation type="submission" date="2019-07" db="EMBL/GenBank/DDBJ databases">
        <authorList>
            <person name="Brisse S."/>
            <person name="Rodrigues C."/>
            <person name="Thorpe H."/>
        </authorList>
    </citation>
    <scope>NUCLEOTIDE SEQUENCE [LARGE SCALE GENOMIC DNA]</scope>
    <source>
        <strain evidence="12">SB6408</strain>
    </source>
</reference>
<gene>
    <name evidence="12" type="primary">htrE_2</name>
    <name evidence="12" type="ORF">SB6408_02845</name>
</gene>
<dbReference type="PROSITE" id="PS01151">
    <property type="entry name" value="FIMBRIAL_USHER"/>
    <property type="match status" value="1"/>
</dbReference>
<comment type="subcellular location">
    <subcellularLocation>
        <location evidence="1 9">Cell outer membrane</location>
        <topology evidence="1 9">Multi-pass membrane protein</topology>
    </subcellularLocation>
</comment>
<dbReference type="InterPro" id="IPR025885">
    <property type="entry name" value="PapC_N"/>
</dbReference>
<evidence type="ECO:0000256" key="4">
    <source>
        <dbReference type="ARBA" id="ARBA00022452"/>
    </source>
</evidence>
<evidence type="ECO:0000259" key="10">
    <source>
        <dbReference type="Pfam" id="PF13953"/>
    </source>
</evidence>
<keyword evidence="7 9" id="KW-0472">Membrane</keyword>
<evidence type="ECO:0000256" key="7">
    <source>
        <dbReference type="ARBA" id="ARBA00023136"/>
    </source>
</evidence>
<dbReference type="Gene3D" id="2.60.40.2070">
    <property type="match status" value="1"/>
</dbReference>
<dbReference type="InterPro" id="IPR000015">
    <property type="entry name" value="Fimb_usher"/>
</dbReference>
<dbReference type="SUPFAM" id="SSF141729">
    <property type="entry name" value="FimD N-terminal domain-like"/>
    <property type="match status" value="1"/>
</dbReference>
<dbReference type="PANTHER" id="PTHR30451">
    <property type="entry name" value="OUTER MEMBRANE USHER PROTEIN"/>
    <property type="match status" value="1"/>
</dbReference>
<dbReference type="Pfam" id="PF13953">
    <property type="entry name" value="PapC_C"/>
    <property type="match status" value="1"/>
</dbReference>
<feature type="domain" description="PapC N-terminal" evidence="11">
    <location>
        <begin position="14"/>
        <end position="152"/>
    </location>
</feature>
<dbReference type="PANTHER" id="PTHR30451:SF3">
    <property type="entry name" value="OUTER MEMBRANE USHER PROTEIN HTRE-RELATED"/>
    <property type="match status" value="1"/>
</dbReference>
<evidence type="ECO:0000256" key="9">
    <source>
        <dbReference type="RuleBase" id="RU003884"/>
    </source>
</evidence>
<evidence type="ECO:0000256" key="1">
    <source>
        <dbReference type="ARBA" id="ARBA00004571"/>
    </source>
</evidence>
<dbReference type="GO" id="GO:0009279">
    <property type="term" value="C:cell outer membrane"/>
    <property type="evidence" value="ECO:0007669"/>
    <property type="project" value="UniProtKB-SubCell"/>
</dbReference>
<comment type="similarity">
    <text evidence="2 9">Belongs to the fimbrial export usher family.</text>
</comment>
<dbReference type="Gene3D" id="3.10.20.410">
    <property type="match status" value="1"/>
</dbReference>
<sequence length="837" mass="90829">MAAEIPAASSDDVEFNDQFLFNTGTNIDVSRFSKGNPVPPGTYKTQIFVNNLPRTLTSVTFNDNGTFRATPCFSGKTLMQIGIKTDGLDLESDACVDLAKQYPQSSWEFDLGTQVLSVSMPQIYVLKNAGRYADPSLWEDGIPAAMFSYDINTWHAENDGQTTDSAYAGLKYGANLGAWHLRARGNLNWNQDSGSDYSSQDIYLQRDIASLRSQFLVGDSFTRGDSFNSFNLRGVRFYNDDRMLPGGTSTYAPIIRGVANSNAKVTVTQSGSKIYETTVPPGPFEINDLSTTGYGSDLDVKIEEADGSIRTFSLPYSSVAQMLRPGYGRWDIGAGELNDDGLRSQPKLGYATGYYGLNNTFTGYAGVQYMDIGYAAGLLGLAANTPIGALAFDITHSRAAIDSLDTLTGQSYRLTWSTLLEDSQTSFNIAAYRFSTENYMTLSDAASLHDNIDNYNGTRNGREASKEEYTRFQRMKNQFQVNISQPLSLWSTSGGSLYVNGSWQDYWNEDSSTSQYSIGYSDAFAWANYSLSLQRTYNEYGDKDDSVYLSLSIPLENLFGRNKRPLGFSTVNMSVNSDMKSDSTFNASANGSTSDALFNYSVNTSTNRSDNNSINQIGGYGSYNSSVGPLSLSASASDDSSRQYSLSYSGGMLLHSGGLTLAPGSIGDSDTLALVHASGAKGARLTTGDGRINRFGYALQPYLSAYRQNTVGLNIDSMETDVEVKSTSTIVIPRSGAVVKVEFATDEGRSLLMELKRSDNGFIPLGADVQNAQGESIGSVGQAGMAYVRGAQESGKLLVVWGAGKEGRCTVSYQVAGDDTTQKVGLTRLLSNQRCQM</sequence>
<dbReference type="EMBL" id="CABGHF010000066">
    <property type="protein sequence ID" value="VUT09834.1"/>
    <property type="molecule type" value="Genomic_DNA"/>
</dbReference>
<name>A0A564NUK9_9ENTR</name>
<dbReference type="Pfam" id="PF13954">
    <property type="entry name" value="PapC_N"/>
    <property type="match status" value="1"/>
</dbReference>
<dbReference type="InterPro" id="IPR037224">
    <property type="entry name" value="PapC_N_sf"/>
</dbReference>
<keyword evidence="9" id="KW-1029">Fimbrium biogenesis</keyword>
<dbReference type="Proteomes" id="UP000318370">
    <property type="component" value="Unassembled WGS sequence"/>
</dbReference>
<keyword evidence="4" id="KW-1134">Transmembrane beta strand</keyword>
<dbReference type="Gene3D" id="2.60.40.2610">
    <property type="entry name" value="Outer membrane usher protein FimD, plug domain"/>
    <property type="match status" value="1"/>
</dbReference>
<evidence type="ECO:0000313" key="12">
    <source>
        <dbReference type="EMBL" id="VUT09834.1"/>
    </source>
</evidence>
<dbReference type="InterPro" id="IPR018030">
    <property type="entry name" value="Fimbrial_membr_usher_CS"/>
</dbReference>
<dbReference type="InterPro" id="IPR025949">
    <property type="entry name" value="PapC-like_C"/>
</dbReference>
<evidence type="ECO:0000256" key="6">
    <source>
        <dbReference type="ARBA" id="ARBA00022729"/>
    </source>
</evidence>
<evidence type="ECO:0000256" key="2">
    <source>
        <dbReference type="ARBA" id="ARBA00008064"/>
    </source>
</evidence>
<evidence type="ECO:0000256" key="3">
    <source>
        <dbReference type="ARBA" id="ARBA00022448"/>
    </source>
</evidence>
<dbReference type="InterPro" id="IPR042186">
    <property type="entry name" value="FimD_plug_dom"/>
</dbReference>
<dbReference type="AlphaFoldDB" id="A0A564NUK9"/>
<feature type="domain" description="PapC-like C-terminal" evidence="10">
    <location>
        <begin position="752"/>
        <end position="815"/>
    </location>
</feature>
<protein>
    <submittedName>
        <fullName evidence="12">Outer membrane usher protein HtrE</fullName>
    </submittedName>
</protein>
<keyword evidence="3 9" id="KW-0813">Transport</keyword>
<evidence type="ECO:0000256" key="8">
    <source>
        <dbReference type="ARBA" id="ARBA00023237"/>
    </source>
</evidence>
<dbReference type="Gene3D" id="2.60.40.3110">
    <property type="match status" value="1"/>
</dbReference>
<dbReference type="GO" id="GO:0015473">
    <property type="term" value="F:fimbrial usher porin activity"/>
    <property type="evidence" value="ECO:0007669"/>
    <property type="project" value="InterPro"/>
</dbReference>
<dbReference type="NCBIfam" id="NF007337">
    <property type="entry name" value="PRK09828.1"/>
    <property type="match status" value="1"/>
</dbReference>
<dbReference type="FunFam" id="2.60.40.3110:FF:000001">
    <property type="entry name" value="Putative fimbrial outer membrane usher"/>
    <property type="match status" value="1"/>
</dbReference>
<dbReference type="GO" id="GO:0009297">
    <property type="term" value="P:pilus assembly"/>
    <property type="evidence" value="ECO:0007669"/>
    <property type="project" value="InterPro"/>
</dbReference>